<sequence>MTLYTDPRSRRLRWSGILAGLVMGAVSTMTMLALGTVVTSLTGITLSGTGIQALIWVALSALVGAYAGGLTAVRASSPATYDGDAAITKDDAGLTGLVTGGLLVLAFTWMLTSGIGSLLGLAGNAAGGLATAATTTGAAAGAAASQSPSVQDFVSGIQPEDIEYLIADNTDLTPEQVSATSNVVAGVFRRATNTSGVNLTNIADVTRSRTEYVQNELSGPEFIARLERQGLSTAQAQDVQTEVSQEVDRLQKQAAETAEAAEAAARKTATYAGLGWLIPAGLILLASRMGAANAAGGVRPVRQVTTGVSTSNTPPRDRRE</sequence>
<feature type="transmembrane region" description="Helical" evidence="2">
    <location>
        <begin position="53"/>
        <end position="73"/>
    </location>
</feature>
<proteinExistence type="predicted"/>
<protein>
    <submittedName>
        <fullName evidence="3">Uncharacterized protein</fullName>
    </submittedName>
</protein>
<name>A0ABQ3KEA7_9DEIO</name>
<evidence type="ECO:0000256" key="1">
    <source>
        <dbReference type="SAM" id="Coils"/>
    </source>
</evidence>
<feature type="coiled-coil region" evidence="1">
    <location>
        <begin position="240"/>
        <end position="267"/>
    </location>
</feature>
<gene>
    <name evidence="3" type="ORF">GCM10017783_19300</name>
</gene>
<evidence type="ECO:0000313" key="4">
    <source>
        <dbReference type="Proteomes" id="UP000632154"/>
    </source>
</evidence>
<evidence type="ECO:0000256" key="2">
    <source>
        <dbReference type="SAM" id="Phobius"/>
    </source>
</evidence>
<reference evidence="4" key="1">
    <citation type="journal article" date="2019" name="Int. J. Syst. Evol. Microbiol.">
        <title>The Global Catalogue of Microorganisms (GCM) 10K type strain sequencing project: providing services to taxonomists for standard genome sequencing and annotation.</title>
        <authorList>
            <consortium name="The Broad Institute Genomics Platform"/>
            <consortium name="The Broad Institute Genome Sequencing Center for Infectious Disease"/>
            <person name="Wu L."/>
            <person name="Ma J."/>
        </authorList>
    </citation>
    <scope>NUCLEOTIDE SEQUENCE [LARGE SCALE GENOMIC DNA]</scope>
    <source>
        <strain evidence="4">CGMCC 1.18439</strain>
    </source>
</reference>
<dbReference type="EMBL" id="BNAL01000026">
    <property type="protein sequence ID" value="GHG06888.1"/>
    <property type="molecule type" value="Genomic_DNA"/>
</dbReference>
<dbReference type="Proteomes" id="UP000632154">
    <property type="component" value="Unassembled WGS sequence"/>
</dbReference>
<keyword evidence="2" id="KW-1133">Transmembrane helix</keyword>
<accession>A0ABQ3KEA7</accession>
<keyword evidence="2" id="KW-0812">Transmembrane</keyword>
<keyword evidence="1" id="KW-0175">Coiled coil</keyword>
<organism evidence="3 4">
    <name type="scientific">Deinococcus piscis</name>
    <dbReference type="NCBI Taxonomy" id="394230"/>
    <lineage>
        <taxon>Bacteria</taxon>
        <taxon>Thermotogati</taxon>
        <taxon>Deinococcota</taxon>
        <taxon>Deinococci</taxon>
        <taxon>Deinococcales</taxon>
        <taxon>Deinococcaceae</taxon>
        <taxon>Deinococcus</taxon>
    </lineage>
</organism>
<feature type="transmembrane region" description="Helical" evidence="2">
    <location>
        <begin position="12"/>
        <end position="33"/>
    </location>
</feature>
<keyword evidence="2" id="KW-0472">Membrane</keyword>
<dbReference type="RefSeq" id="WP_229839046.1">
    <property type="nucleotide sequence ID" value="NZ_BNAL01000026.1"/>
</dbReference>
<feature type="transmembrane region" description="Helical" evidence="2">
    <location>
        <begin position="94"/>
        <end position="111"/>
    </location>
</feature>
<keyword evidence="4" id="KW-1185">Reference proteome</keyword>
<comment type="caution">
    <text evidence="3">The sequence shown here is derived from an EMBL/GenBank/DDBJ whole genome shotgun (WGS) entry which is preliminary data.</text>
</comment>
<evidence type="ECO:0000313" key="3">
    <source>
        <dbReference type="EMBL" id="GHG06888.1"/>
    </source>
</evidence>